<evidence type="ECO:0000313" key="3">
    <source>
        <dbReference type="EMBL" id="CAC5404423.1"/>
    </source>
</evidence>
<dbReference type="Proteomes" id="UP000507470">
    <property type="component" value="Unassembled WGS sequence"/>
</dbReference>
<protein>
    <recommendedName>
        <fullName evidence="2">Reverse transcriptase domain-containing protein</fullName>
    </recommendedName>
</protein>
<sequence>MSTQDGNDIITINDKKKAETLSSFFASVFTKEDNGDIPKLKGQPVKEAMTNLEFKQENVQKRVKNLNINKSQGPDNIHPRLLHDVCGALATPITIIFNTSLKEKTILQVWKEGCITAIFKKGNLKQASNYRPVSLTCILCKLLETFVRDHIVSHMRTNKLFSDNQFGFLSGRSTTLQLLHVLEKWTKILDNGGSIDTVYLDFMKAFDTVHHKRLIGKLESYGIAEETITWVTSFLSGRKQQIRVNSIYSEFKQGTSGIPQGSIIGPILGHNKKLAIQKYNKNIRSNFFTQRIAPIWNSLPSSVVNAPTIQTFESRLVKFWTNTEMKYNYRAKADTGTGTETSQQITEDLSIVQ</sequence>
<evidence type="ECO:0000313" key="4">
    <source>
        <dbReference type="Proteomes" id="UP000507470"/>
    </source>
</evidence>
<feature type="region of interest" description="Disordered" evidence="1">
    <location>
        <begin position="334"/>
        <end position="353"/>
    </location>
</feature>
<dbReference type="PROSITE" id="PS50878">
    <property type="entry name" value="RT_POL"/>
    <property type="match status" value="1"/>
</dbReference>
<feature type="domain" description="Reverse transcriptase" evidence="2">
    <location>
        <begin position="99"/>
        <end position="353"/>
    </location>
</feature>
<dbReference type="CDD" id="cd01650">
    <property type="entry name" value="RT_nLTR_like"/>
    <property type="match status" value="1"/>
</dbReference>
<proteinExistence type="predicted"/>
<dbReference type="PANTHER" id="PTHR47510:SF3">
    <property type="entry name" value="ENDO_EXONUCLEASE_PHOSPHATASE DOMAIN-CONTAINING PROTEIN"/>
    <property type="match status" value="1"/>
</dbReference>
<evidence type="ECO:0000256" key="1">
    <source>
        <dbReference type="SAM" id="MobiDB-lite"/>
    </source>
</evidence>
<keyword evidence="4" id="KW-1185">Reference proteome</keyword>
<dbReference type="SUPFAM" id="SSF56672">
    <property type="entry name" value="DNA/RNA polymerases"/>
    <property type="match status" value="1"/>
</dbReference>
<organism evidence="3 4">
    <name type="scientific">Mytilus coruscus</name>
    <name type="common">Sea mussel</name>
    <dbReference type="NCBI Taxonomy" id="42192"/>
    <lineage>
        <taxon>Eukaryota</taxon>
        <taxon>Metazoa</taxon>
        <taxon>Spiralia</taxon>
        <taxon>Lophotrochozoa</taxon>
        <taxon>Mollusca</taxon>
        <taxon>Bivalvia</taxon>
        <taxon>Autobranchia</taxon>
        <taxon>Pteriomorphia</taxon>
        <taxon>Mytilida</taxon>
        <taxon>Mytiloidea</taxon>
        <taxon>Mytilidae</taxon>
        <taxon>Mytilinae</taxon>
        <taxon>Mytilus</taxon>
    </lineage>
</organism>
<dbReference type="AlphaFoldDB" id="A0A6J8D6T0"/>
<gene>
    <name evidence="3" type="ORF">MCOR_38213</name>
</gene>
<reference evidence="3 4" key="1">
    <citation type="submission" date="2020-06" db="EMBL/GenBank/DDBJ databases">
        <authorList>
            <person name="Li R."/>
            <person name="Bekaert M."/>
        </authorList>
    </citation>
    <scope>NUCLEOTIDE SEQUENCE [LARGE SCALE GENOMIC DNA]</scope>
    <source>
        <strain evidence="4">wild</strain>
    </source>
</reference>
<dbReference type="PANTHER" id="PTHR47510">
    <property type="entry name" value="REVERSE TRANSCRIPTASE DOMAIN-CONTAINING PROTEIN"/>
    <property type="match status" value="1"/>
</dbReference>
<dbReference type="InterPro" id="IPR043502">
    <property type="entry name" value="DNA/RNA_pol_sf"/>
</dbReference>
<feature type="compositionally biased region" description="Polar residues" evidence="1">
    <location>
        <begin position="336"/>
        <end position="353"/>
    </location>
</feature>
<evidence type="ECO:0000259" key="2">
    <source>
        <dbReference type="PROSITE" id="PS50878"/>
    </source>
</evidence>
<name>A0A6J8D6T0_MYTCO</name>
<dbReference type="InterPro" id="IPR000477">
    <property type="entry name" value="RT_dom"/>
</dbReference>
<accession>A0A6J8D6T0</accession>
<dbReference type="OrthoDB" id="6155962at2759"/>
<dbReference type="Pfam" id="PF00078">
    <property type="entry name" value="RVT_1"/>
    <property type="match status" value="1"/>
</dbReference>
<dbReference type="EMBL" id="CACVKT020006950">
    <property type="protein sequence ID" value="CAC5404423.1"/>
    <property type="molecule type" value="Genomic_DNA"/>
</dbReference>